<dbReference type="InterPro" id="IPR003409">
    <property type="entry name" value="MORN"/>
</dbReference>
<dbReference type="Proteomes" id="UP000002630">
    <property type="component" value="Linkage Group LG16"/>
</dbReference>
<dbReference type="STRING" id="2880.D8LM45"/>
<proteinExistence type="predicted"/>
<dbReference type="OMA" id="EANGCKY"/>
<gene>
    <name evidence="3" type="ORF">Esi_0384_0015</name>
</gene>
<sequence length="631" mass="69803">MIVSENLRLTEDGRIYRSGRKTYPNGDTYSGEFVDGLREGQGVLTYITGNTYHGQFKANQFHGLGCMKYGPLIENGKEICGRVYEGGWEKGLKKGEGVMHTGTGQVYEGSFDADLYHGHGALRGPGKDVLEGDWKWGRLNGEADCKYKGGLRYTGWMLNGEFHGKGKFVFGKKGGWYEGHYRLGRQDGMGTRKYSNGNLYEGSFSEGEASGEGTMRYANGDVYVGEWQGGQREGKGVLSLANGDRYEGDFLKGQIHGRGRYMWSDGGHYEGDYMATSRGIGHDVRFPLPNSLRHGRGKRVWANGATYDGRWENDRMEGDGVHVCAEGSRYEGQLRANYRHGQGRCQWGNRHDTPFRCPLGYTHAGRGYCVYEGGWKLGHWEGQGKFLCVDDRTAEGTWKKGKMDGWATSELMLAHERGDPRRMFIGGVGGLYRVSRYSGQWSEGVRQGLGVAEYTNKDRLIGNFVGTQLDGYGVYSFGASGKARAAFWRMGNRERWVEDKEVEANGQLAATALKTIRATPGALVSGDLGELKELWRVASGAGEITLEALAKIRNNWVDLPMNHRLSSYQRRPAVAAAATARQHHQHEQRLEAFEETSIEDAANSGASCSSARRDKAASVGSRSKSSGSGQR</sequence>
<feature type="region of interest" description="Disordered" evidence="2">
    <location>
        <begin position="579"/>
        <end position="631"/>
    </location>
</feature>
<dbReference type="OrthoDB" id="270720at2759"/>
<dbReference type="SUPFAM" id="SSF82185">
    <property type="entry name" value="Histone H3 K4-specific methyltransferase SET7/9 N-terminal domain"/>
    <property type="match status" value="6"/>
</dbReference>
<dbReference type="SMART" id="SM00698">
    <property type="entry name" value="MORN"/>
    <property type="match status" value="13"/>
</dbReference>
<dbReference type="eggNOG" id="KOG0229">
    <property type="taxonomic scope" value="Eukaryota"/>
</dbReference>
<evidence type="ECO:0000313" key="3">
    <source>
        <dbReference type="EMBL" id="CBN76193.1"/>
    </source>
</evidence>
<evidence type="ECO:0000313" key="4">
    <source>
        <dbReference type="Proteomes" id="UP000002630"/>
    </source>
</evidence>
<dbReference type="AlphaFoldDB" id="D8LM45"/>
<dbReference type="EMBL" id="FN648580">
    <property type="protein sequence ID" value="CBN76193.1"/>
    <property type="molecule type" value="Genomic_DNA"/>
</dbReference>
<keyword evidence="4" id="KW-1185">Reference proteome</keyword>
<reference evidence="3 4" key="1">
    <citation type="journal article" date="2010" name="Nature">
        <title>The Ectocarpus genome and the independent evolution of multicellularity in brown algae.</title>
        <authorList>
            <person name="Cock J.M."/>
            <person name="Sterck L."/>
            <person name="Rouze P."/>
            <person name="Scornet D."/>
            <person name="Allen A.E."/>
            <person name="Amoutzias G."/>
            <person name="Anthouard V."/>
            <person name="Artiguenave F."/>
            <person name="Aury J.M."/>
            <person name="Badger J.H."/>
            <person name="Beszteri B."/>
            <person name="Billiau K."/>
            <person name="Bonnet E."/>
            <person name="Bothwell J.H."/>
            <person name="Bowler C."/>
            <person name="Boyen C."/>
            <person name="Brownlee C."/>
            <person name="Carrano C.J."/>
            <person name="Charrier B."/>
            <person name="Cho G.Y."/>
            <person name="Coelho S.M."/>
            <person name="Collen J."/>
            <person name="Corre E."/>
            <person name="Da Silva C."/>
            <person name="Delage L."/>
            <person name="Delaroque N."/>
            <person name="Dittami S.M."/>
            <person name="Doulbeau S."/>
            <person name="Elias M."/>
            <person name="Farnham G."/>
            <person name="Gachon C.M."/>
            <person name="Gschloessl B."/>
            <person name="Heesch S."/>
            <person name="Jabbari K."/>
            <person name="Jubin C."/>
            <person name="Kawai H."/>
            <person name="Kimura K."/>
            <person name="Kloareg B."/>
            <person name="Kupper F.C."/>
            <person name="Lang D."/>
            <person name="Le Bail A."/>
            <person name="Leblanc C."/>
            <person name="Lerouge P."/>
            <person name="Lohr M."/>
            <person name="Lopez P.J."/>
            <person name="Martens C."/>
            <person name="Maumus F."/>
            <person name="Michel G."/>
            <person name="Miranda-Saavedra D."/>
            <person name="Morales J."/>
            <person name="Moreau H."/>
            <person name="Motomura T."/>
            <person name="Nagasato C."/>
            <person name="Napoli C.A."/>
            <person name="Nelson D.R."/>
            <person name="Nyvall-Collen P."/>
            <person name="Peters A.F."/>
            <person name="Pommier C."/>
            <person name="Potin P."/>
            <person name="Poulain J."/>
            <person name="Quesneville H."/>
            <person name="Read B."/>
            <person name="Rensing S.A."/>
            <person name="Ritter A."/>
            <person name="Rousvoal S."/>
            <person name="Samanta M."/>
            <person name="Samson G."/>
            <person name="Schroeder D.C."/>
            <person name="Segurens B."/>
            <person name="Strittmatter M."/>
            <person name="Tonon T."/>
            <person name="Tregear J.W."/>
            <person name="Valentin K."/>
            <person name="von Dassow P."/>
            <person name="Yamagishi T."/>
            <person name="Van de Peer Y."/>
            <person name="Wincker P."/>
        </authorList>
    </citation>
    <scope>NUCLEOTIDE SEQUENCE [LARGE SCALE GENOMIC DNA]</scope>
    <source>
        <strain evidence="4">Ec32 / CCAP1310/4</strain>
    </source>
</reference>
<keyword evidence="1" id="KW-0677">Repeat</keyword>
<dbReference type="PANTHER" id="PTHR23084:SF263">
    <property type="entry name" value="MORN REPEAT-CONTAINING PROTEIN 1"/>
    <property type="match status" value="1"/>
</dbReference>
<dbReference type="EMBL" id="FN649741">
    <property type="protein sequence ID" value="CBN76193.1"/>
    <property type="molecule type" value="Genomic_DNA"/>
</dbReference>
<accession>D8LM45</accession>
<name>D8LM45_ECTSI</name>
<dbReference type="InParanoid" id="D8LM45"/>
<organism evidence="3 4">
    <name type="scientific">Ectocarpus siliculosus</name>
    <name type="common">Brown alga</name>
    <name type="synonym">Conferva siliculosa</name>
    <dbReference type="NCBI Taxonomy" id="2880"/>
    <lineage>
        <taxon>Eukaryota</taxon>
        <taxon>Sar</taxon>
        <taxon>Stramenopiles</taxon>
        <taxon>Ochrophyta</taxon>
        <taxon>PX clade</taxon>
        <taxon>Phaeophyceae</taxon>
        <taxon>Ectocarpales</taxon>
        <taxon>Ectocarpaceae</taxon>
        <taxon>Ectocarpus</taxon>
    </lineage>
</organism>
<protein>
    <submittedName>
        <fullName evidence="3">Uncharacterized protein</fullName>
    </submittedName>
</protein>
<evidence type="ECO:0000256" key="2">
    <source>
        <dbReference type="SAM" id="MobiDB-lite"/>
    </source>
</evidence>
<dbReference type="Gene3D" id="2.20.110.10">
    <property type="entry name" value="Histone H3 K4-specific methyltransferase SET7/9 N-terminal domain"/>
    <property type="match status" value="4"/>
</dbReference>
<dbReference type="Pfam" id="PF02493">
    <property type="entry name" value="MORN"/>
    <property type="match status" value="17"/>
</dbReference>
<evidence type="ECO:0000256" key="1">
    <source>
        <dbReference type="ARBA" id="ARBA00022737"/>
    </source>
</evidence>
<dbReference type="PANTHER" id="PTHR23084">
    <property type="entry name" value="PHOSPHATIDYLINOSITOL-4-PHOSPHATE 5-KINASE RELATED"/>
    <property type="match status" value="1"/>
</dbReference>
<feature type="compositionally biased region" description="Low complexity" evidence="2">
    <location>
        <begin position="618"/>
        <end position="631"/>
    </location>
</feature>